<sequence>MPTTQQHIIRRHFLHVELSGSESDGLALQRRLSELCRLALPPALEAVFDHAVPPHVHLRIDRLDVDAGTVDLATLEADLLAAVSEAVDKQLRGQIAPRLLLDGSKSTDASRQTEQQSVEAAWVFFLHTGTLPWWFCLPAGQSLEQAIADSWQGATPPNASPRSFQADLLVALGSTAVRQRLLTQYSPDFLERLLARLSVPGLQAIRAASAGLASAVMAPRGRQRFVRQLWQTAFAGLAAGEVGAAAALVASSWQALTAGERQEPGLSEWLARHWPQAIDPAATDAGGDVLPAGRLLSDATSRAAPSTSEPAPAFAAASTQWSATPEQTRSPEPPGSGQAMSVERRRPSAASPVSALPGQAAYPSAGEAERAQPAVGLASAPSLAPSSRAIVGTDGVAEKVADKAAELPPEHAAEQVVDDARQAHRRREADDRRRTPSTAAAQAAAGESGRAPCSAPRRSDRIDLTEGVYVDCAGVILLHPFLVRFFETLAIAEEGRLLQPERALCLLHFLATGQRVAPEYALTLAKLLCNVPFATPVKADVGLTVAEIAEAEALLVAVIGHWDALRNTSPDGLRGSFLVRPGKMSQGGDGDFLLQVEGQSCDILLDRLPWGLGVVKLPWMERMLWVEWAH</sequence>
<gene>
    <name evidence="2" type="ORF">DVS81_11105</name>
</gene>
<feature type="region of interest" description="Disordered" evidence="1">
    <location>
        <begin position="405"/>
        <end position="458"/>
    </location>
</feature>
<feature type="region of interest" description="Disordered" evidence="1">
    <location>
        <begin position="300"/>
        <end position="367"/>
    </location>
</feature>
<feature type="compositionally biased region" description="Basic and acidic residues" evidence="1">
    <location>
        <begin position="405"/>
        <end position="434"/>
    </location>
</feature>
<dbReference type="InterPro" id="IPR045538">
    <property type="entry name" value="CIS_TMP"/>
</dbReference>
<feature type="compositionally biased region" description="Low complexity" evidence="1">
    <location>
        <begin position="436"/>
        <end position="452"/>
    </location>
</feature>
<name>A0A369XQI5_9PROT</name>
<evidence type="ECO:0000313" key="3">
    <source>
        <dbReference type="Proteomes" id="UP000253831"/>
    </source>
</evidence>
<dbReference type="EMBL" id="QPGA01000019">
    <property type="protein sequence ID" value="RDE50477.1"/>
    <property type="molecule type" value="Genomic_DNA"/>
</dbReference>
<dbReference type="Proteomes" id="UP000253831">
    <property type="component" value="Unassembled WGS sequence"/>
</dbReference>
<dbReference type="Pfam" id="PF19268">
    <property type="entry name" value="CIS_TMP"/>
    <property type="match status" value="1"/>
</dbReference>
<evidence type="ECO:0000256" key="1">
    <source>
        <dbReference type="SAM" id="MobiDB-lite"/>
    </source>
</evidence>
<proteinExistence type="predicted"/>
<feature type="compositionally biased region" description="Polar residues" evidence="1">
    <location>
        <begin position="300"/>
        <end position="309"/>
    </location>
</feature>
<comment type="caution">
    <text evidence="2">The sequence shown here is derived from an EMBL/GenBank/DDBJ whole genome shotgun (WGS) entry which is preliminary data.</text>
</comment>
<feature type="compositionally biased region" description="Polar residues" evidence="1">
    <location>
        <begin position="317"/>
        <end position="330"/>
    </location>
</feature>
<reference evidence="2 3" key="1">
    <citation type="submission" date="2018-05" db="EMBL/GenBank/DDBJ databases">
        <title>Integrated omic analyses show evidence that a Ca. Accumulibacter phosphatis strain performs denitrification under micro-aerobic conditions.</title>
        <authorList>
            <person name="Camejo P.Y."/>
            <person name="Katherine M.D."/>
            <person name="Daniel N.R."/>
        </authorList>
    </citation>
    <scope>NUCLEOTIDE SEQUENCE [LARGE SCALE GENOMIC DNA]</scope>
    <source>
        <strain evidence="2">UW-LDO-IC</strain>
    </source>
</reference>
<accession>A0A369XQI5</accession>
<evidence type="ECO:0000313" key="2">
    <source>
        <dbReference type="EMBL" id="RDE50477.1"/>
    </source>
</evidence>
<organism evidence="2 3">
    <name type="scientific">Candidatus Accumulibacter meliphilus</name>
    <dbReference type="NCBI Taxonomy" id="2211374"/>
    <lineage>
        <taxon>Bacteria</taxon>
        <taxon>Pseudomonadati</taxon>
        <taxon>Pseudomonadota</taxon>
        <taxon>Betaproteobacteria</taxon>
        <taxon>Candidatus Accumulibacter</taxon>
    </lineage>
</organism>
<protein>
    <submittedName>
        <fullName evidence="2">Uncharacterized protein</fullName>
    </submittedName>
</protein>
<dbReference type="AlphaFoldDB" id="A0A369XQI5"/>